<feature type="compositionally biased region" description="Basic and acidic residues" evidence="4">
    <location>
        <begin position="79"/>
        <end position="91"/>
    </location>
</feature>
<accession>B3S529</accession>
<dbReference type="PANTHER" id="PTHR16465:SF0">
    <property type="entry name" value="ZINC FINGER MATRIN-TYPE PROTEIN 5"/>
    <property type="match status" value="1"/>
</dbReference>
<evidence type="ECO:0000256" key="1">
    <source>
        <dbReference type="ARBA" id="ARBA00022723"/>
    </source>
</evidence>
<dbReference type="PhylomeDB" id="B3S529"/>
<evidence type="ECO:0000259" key="5">
    <source>
        <dbReference type="Pfam" id="PF06220"/>
    </source>
</evidence>
<keyword evidence="7" id="KW-1185">Reference proteome</keyword>
<dbReference type="Pfam" id="PF06220">
    <property type="entry name" value="zf-U1"/>
    <property type="match status" value="1"/>
</dbReference>
<feature type="domain" description="U1-C C2H2-type zinc finger" evidence="5">
    <location>
        <begin position="3"/>
        <end position="35"/>
    </location>
</feature>
<gene>
    <name evidence="6" type="ORF">TRIADDRAFT_59175</name>
</gene>
<dbReference type="OrthoDB" id="2417221at2759"/>
<dbReference type="CTD" id="6756431"/>
<dbReference type="PANTHER" id="PTHR16465">
    <property type="entry name" value="NUCLEASE-RELATED"/>
    <property type="match status" value="1"/>
</dbReference>
<dbReference type="AlphaFoldDB" id="B3S529"/>
<keyword evidence="2" id="KW-0863">Zinc-finger</keyword>
<evidence type="ECO:0000256" key="2">
    <source>
        <dbReference type="ARBA" id="ARBA00022771"/>
    </source>
</evidence>
<dbReference type="InterPro" id="IPR013085">
    <property type="entry name" value="U1-CZ_Znf_C2H2"/>
</dbReference>
<dbReference type="InParanoid" id="B3S529"/>
<dbReference type="Proteomes" id="UP000009022">
    <property type="component" value="Unassembled WGS sequence"/>
</dbReference>
<dbReference type="FunCoup" id="B3S529">
    <property type="interactions" value="314"/>
</dbReference>
<dbReference type="HOGENOM" id="CLU_1951530_0_0_1"/>
<dbReference type="EMBL" id="DS985250">
    <property type="protein sequence ID" value="EDV22193.1"/>
    <property type="molecule type" value="Genomic_DNA"/>
</dbReference>
<evidence type="ECO:0000313" key="7">
    <source>
        <dbReference type="Proteomes" id="UP000009022"/>
    </source>
</evidence>
<protein>
    <recommendedName>
        <fullName evidence="5">U1-C C2H2-type zinc finger domain-containing protein</fullName>
    </recommendedName>
</protein>
<evidence type="ECO:0000256" key="3">
    <source>
        <dbReference type="ARBA" id="ARBA00022833"/>
    </source>
</evidence>
<dbReference type="GO" id="GO:0008270">
    <property type="term" value="F:zinc ion binding"/>
    <property type="evidence" value="ECO:0007669"/>
    <property type="project" value="UniProtKB-KW"/>
</dbReference>
<dbReference type="InterPro" id="IPR036236">
    <property type="entry name" value="Znf_C2H2_sf"/>
</dbReference>
<proteinExistence type="predicted"/>
<dbReference type="SUPFAM" id="SSF57667">
    <property type="entry name" value="beta-beta-alpha zinc fingers"/>
    <property type="match status" value="1"/>
</dbReference>
<dbReference type="STRING" id="10228.B3S529"/>
<name>B3S529_TRIAD</name>
<feature type="region of interest" description="Disordered" evidence="4">
    <location>
        <begin position="79"/>
        <end position="103"/>
    </location>
</feature>
<dbReference type="RefSeq" id="XP_002115348.1">
    <property type="nucleotide sequence ID" value="XM_002115312.1"/>
</dbReference>
<sequence>MGKRYYCDFCERYITDSVEIRKKHRSSFQHQRLTKLHYDSFRADISRQWQGQTSASGAIDQAETQAIVDQWMTNVQIRRSKENSKRGEAKDTSIPVALPPVNDLPPSLKPASFSLTDDASSLHTIEWGK</sequence>
<dbReference type="GO" id="GO:0005689">
    <property type="term" value="C:U12-type spliceosomal complex"/>
    <property type="evidence" value="ECO:0000318"/>
    <property type="project" value="GO_Central"/>
</dbReference>
<organism evidence="6 7">
    <name type="scientific">Trichoplax adhaerens</name>
    <name type="common">Trichoplax reptans</name>
    <dbReference type="NCBI Taxonomy" id="10228"/>
    <lineage>
        <taxon>Eukaryota</taxon>
        <taxon>Metazoa</taxon>
        <taxon>Placozoa</taxon>
        <taxon>Uniplacotomia</taxon>
        <taxon>Trichoplacea</taxon>
        <taxon>Trichoplacidae</taxon>
        <taxon>Trichoplax</taxon>
    </lineage>
</organism>
<keyword evidence="3" id="KW-0862">Zinc</keyword>
<evidence type="ECO:0000313" key="6">
    <source>
        <dbReference type="EMBL" id="EDV22193.1"/>
    </source>
</evidence>
<reference evidence="6 7" key="1">
    <citation type="journal article" date="2008" name="Nature">
        <title>The Trichoplax genome and the nature of placozoans.</title>
        <authorList>
            <person name="Srivastava M."/>
            <person name="Begovic E."/>
            <person name="Chapman J."/>
            <person name="Putnam N.H."/>
            <person name="Hellsten U."/>
            <person name="Kawashima T."/>
            <person name="Kuo A."/>
            <person name="Mitros T."/>
            <person name="Salamov A."/>
            <person name="Carpenter M.L."/>
            <person name="Signorovitch A.Y."/>
            <person name="Moreno M.A."/>
            <person name="Kamm K."/>
            <person name="Grimwood J."/>
            <person name="Schmutz J."/>
            <person name="Shapiro H."/>
            <person name="Grigoriev I.V."/>
            <person name="Buss L.W."/>
            <person name="Schierwater B."/>
            <person name="Dellaporta S.L."/>
            <person name="Rokhsar D.S."/>
        </authorList>
    </citation>
    <scope>NUCLEOTIDE SEQUENCE [LARGE SCALE GENOMIC DNA]</scope>
    <source>
        <strain evidence="6 7">Grell-BS-1999</strain>
    </source>
</reference>
<dbReference type="GeneID" id="6756431"/>
<evidence type="ECO:0000256" key="4">
    <source>
        <dbReference type="SAM" id="MobiDB-lite"/>
    </source>
</evidence>
<keyword evidence="1" id="KW-0479">Metal-binding</keyword>
<dbReference type="Gene3D" id="3.30.160.60">
    <property type="entry name" value="Classic Zinc Finger"/>
    <property type="match status" value="1"/>
</dbReference>
<dbReference type="KEGG" id="tad:TRIADDRAFT_59175"/>